<evidence type="ECO:0000256" key="1">
    <source>
        <dbReference type="SAM" id="MobiDB-lite"/>
    </source>
</evidence>
<keyword evidence="2" id="KW-0732">Signal</keyword>
<name>H6N6L0_MYCHN</name>
<feature type="compositionally biased region" description="Basic and acidic residues" evidence="1">
    <location>
        <begin position="30"/>
        <end position="47"/>
    </location>
</feature>
<evidence type="ECO:0000313" key="4">
    <source>
        <dbReference type="Proteomes" id="UP000009135"/>
    </source>
</evidence>
<feature type="chain" id="PRO_5003605373" description="Lipoprotein" evidence="2">
    <location>
        <begin position="17"/>
        <end position="130"/>
    </location>
</feature>
<feature type="signal peptide" evidence="2">
    <location>
        <begin position="1"/>
        <end position="16"/>
    </location>
</feature>
<dbReference type="AlphaFoldDB" id="H6N6L0"/>
<evidence type="ECO:0000256" key="2">
    <source>
        <dbReference type="SAM" id="SignalP"/>
    </source>
</evidence>
<feature type="region of interest" description="Disordered" evidence="1">
    <location>
        <begin position="28"/>
        <end position="64"/>
    </location>
</feature>
<dbReference type="STRING" id="1111676.MHC_02080"/>
<reference evidence="3 4" key="1">
    <citation type="journal article" date="2012" name="J. Bacteriol.">
        <title>Complete genome sequence of Mycoplasma haemocanis strain Illinois.</title>
        <authorList>
            <person name="do Nascimento N.C."/>
            <person name="Guimaraes A.M."/>
            <person name="Santos A.P."/>
            <person name="Sanmiguel P.J."/>
            <person name="Messick J.B."/>
        </authorList>
    </citation>
    <scope>NUCLEOTIDE SEQUENCE [LARGE SCALE GENOMIC DNA]</scope>
    <source>
        <strain evidence="3 4">Illinois</strain>
    </source>
</reference>
<accession>H6N6L0</accession>
<evidence type="ECO:0008006" key="5">
    <source>
        <dbReference type="Google" id="ProtNLM"/>
    </source>
</evidence>
<protein>
    <recommendedName>
        <fullName evidence="5">Lipoprotein</fullName>
    </recommendedName>
</protein>
<dbReference type="KEGG" id="mhe:MHC_02080"/>
<sequence>MLGPKFLLVGATVASATALGIVGVSALSQREQDTKTDKNNTPEDKKSSCRVFQVTDKSSSPKFSSIDWRNEKAKDQKASTTNKQFWEDVENACQGTGGKKSINGKVYVTKTGDKWNYSSADQKVWGNDPQ</sequence>
<organism evidence="3 4">
    <name type="scientific">Mycoplasma haemocanis (strain Illinois)</name>
    <dbReference type="NCBI Taxonomy" id="1111676"/>
    <lineage>
        <taxon>Bacteria</taxon>
        <taxon>Bacillati</taxon>
        <taxon>Mycoplasmatota</taxon>
        <taxon>Mollicutes</taxon>
        <taxon>Mycoplasmataceae</taxon>
        <taxon>Mycoplasma</taxon>
    </lineage>
</organism>
<evidence type="ECO:0000313" key="3">
    <source>
        <dbReference type="EMBL" id="AEW45282.1"/>
    </source>
</evidence>
<dbReference type="Proteomes" id="UP000009135">
    <property type="component" value="Chromosome"/>
</dbReference>
<proteinExistence type="predicted"/>
<dbReference type="HOGENOM" id="CLU_1675920_0_0_14"/>
<keyword evidence="4" id="KW-1185">Reference proteome</keyword>
<dbReference type="EMBL" id="CP003199">
    <property type="protein sequence ID" value="AEW45282.1"/>
    <property type="molecule type" value="Genomic_DNA"/>
</dbReference>
<gene>
    <name evidence="3" type="ordered locus">MHC_02080</name>
</gene>